<dbReference type="InterPro" id="IPR029063">
    <property type="entry name" value="SAM-dependent_MTases_sf"/>
</dbReference>
<accession>A0A1T3NRS9</accession>
<dbReference type="EMBL" id="MWQN01000002">
    <property type="protein sequence ID" value="OPC79382.1"/>
    <property type="molecule type" value="Genomic_DNA"/>
</dbReference>
<dbReference type="Proteomes" id="UP000190037">
    <property type="component" value="Unassembled WGS sequence"/>
</dbReference>
<evidence type="ECO:0000313" key="2">
    <source>
        <dbReference type="Proteomes" id="UP000190037"/>
    </source>
</evidence>
<organism evidence="1 2">
    <name type="scientific">Embleya scabrispora</name>
    <dbReference type="NCBI Taxonomy" id="159449"/>
    <lineage>
        <taxon>Bacteria</taxon>
        <taxon>Bacillati</taxon>
        <taxon>Actinomycetota</taxon>
        <taxon>Actinomycetes</taxon>
        <taxon>Kitasatosporales</taxon>
        <taxon>Streptomycetaceae</taxon>
        <taxon>Embleya</taxon>
    </lineage>
</organism>
<dbReference type="SUPFAM" id="SSF53335">
    <property type="entry name" value="S-adenosyl-L-methionine-dependent methyltransferases"/>
    <property type="match status" value="1"/>
</dbReference>
<dbReference type="GO" id="GO:0008168">
    <property type="term" value="F:methyltransferase activity"/>
    <property type="evidence" value="ECO:0007669"/>
    <property type="project" value="UniProtKB-KW"/>
</dbReference>
<dbReference type="AlphaFoldDB" id="A0A1T3NRS9"/>
<dbReference type="Gene3D" id="3.40.50.150">
    <property type="entry name" value="Vaccinia Virus protein VP39"/>
    <property type="match status" value="1"/>
</dbReference>
<reference evidence="1 2" key="1">
    <citation type="submission" date="2017-03" db="EMBL/GenBank/DDBJ databases">
        <title>Draft genome sequence of Streptomyces scabrisporus NF3, endophyte isolated from Amphipterygium adstringens.</title>
        <authorList>
            <person name="Vazquez M."/>
            <person name="Ceapa C.D."/>
            <person name="Rodriguez Luna D."/>
            <person name="Sanchez Esquivel S."/>
        </authorList>
    </citation>
    <scope>NUCLEOTIDE SEQUENCE [LARGE SCALE GENOMIC DNA]</scope>
    <source>
        <strain evidence="1 2">NF3</strain>
    </source>
</reference>
<comment type="caution">
    <text evidence="1">The sequence shown here is derived from an EMBL/GenBank/DDBJ whole genome shotgun (WGS) entry which is preliminary data.</text>
</comment>
<name>A0A1T3NRS9_9ACTN</name>
<gene>
    <name evidence="1" type="ORF">B4N89_35690</name>
</gene>
<keyword evidence="1" id="KW-0489">Methyltransferase</keyword>
<keyword evidence="1" id="KW-0808">Transferase</keyword>
<dbReference type="InterPro" id="IPR006764">
    <property type="entry name" value="SAM_dep_MeTrfase_SAV2177_type"/>
</dbReference>
<keyword evidence="2" id="KW-1185">Reference proteome</keyword>
<protein>
    <submittedName>
        <fullName evidence="1">Methyltransferase</fullName>
    </submittedName>
</protein>
<dbReference type="GO" id="GO:0032259">
    <property type="term" value="P:methylation"/>
    <property type="evidence" value="ECO:0007669"/>
    <property type="project" value="UniProtKB-KW"/>
</dbReference>
<proteinExistence type="predicted"/>
<evidence type="ECO:0000313" key="1">
    <source>
        <dbReference type="EMBL" id="OPC79382.1"/>
    </source>
</evidence>
<dbReference type="Pfam" id="PF04672">
    <property type="entry name" value="Methyltransf_19"/>
    <property type="match status" value="1"/>
</dbReference>
<dbReference type="PIRSF" id="PIRSF017393">
    <property type="entry name" value="MTase_SAV2177"/>
    <property type="match status" value="1"/>
</dbReference>
<dbReference type="STRING" id="159449.B4N89_35690"/>
<sequence>MPIGPSALPVGSQEWPRMVQVDTTVPHSARMYDYVLGGKDNYLVDREAAEEALKVWPGLWTSMRVNRAVMRRMAHWLTVEAGVRQFLDIGTGIPTSPNLHEVVQETAPESRVVYVDNDPIVLVHARALLSSTPQGRTSYVEADMRKPDALFSSPELRNTLDLSRPVAVTVIAMLQFVEDAAGLIEKLTAPLAPGSYLAITAATADLAKGSTALAEVYNRRGVPMYLRSRDELTALFADRYDLVEPGVVPMQHWHPVEGRNRSASRTPTCSRVWAGCAEPAGGERRRPSACRMCYPLACWIRTMLPEGSRNAESRGPQG</sequence>